<dbReference type="Gene3D" id="2.40.30.170">
    <property type="match status" value="1"/>
</dbReference>
<evidence type="ECO:0000313" key="4">
    <source>
        <dbReference type="EMBL" id="TMP39777.1"/>
    </source>
</evidence>
<organism evidence="5 7">
    <name type="scientific">Pseudoalteromonas citrea</name>
    <dbReference type="NCBI Taxonomy" id="43655"/>
    <lineage>
        <taxon>Bacteria</taxon>
        <taxon>Pseudomonadati</taxon>
        <taxon>Pseudomonadota</taxon>
        <taxon>Gammaproteobacteria</taxon>
        <taxon>Alteromonadales</taxon>
        <taxon>Pseudoalteromonadaceae</taxon>
        <taxon>Pseudoalteromonas</taxon>
    </lineage>
</organism>
<evidence type="ECO:0000256" key="1">
    <source>
        <dbReference type="ARBA" id="ARBA00004196"/>
    </source>
</evidence>
<evidence type="ECO:0000313" key="5">
    <source>
        <dbReference type="EMBL" id="TMP62641.1"/>
    </source>
</evidence>
<reference evidence="6 7" key="1">
    <citation type="submission" date="2017-12" db="EMBL/GenBank/DDBJ databases">
        <authorList>
            <person name="Paulsen S."/>
            <person name="Gram L.K."/>
        </authorList>
    </citation>
    <scope>NUCLEOTIDE SEQUENCE [LARGE SCALE GENOMIC DNA]</scope>
    <source>
        <strain evidence="5 7">S2231</strain>
        <strain evidence="4 6">S2233</strain>
    </source>
</reference>
<reference evidence="7" key="2">
    <citation type="submission" date="2019-06" db="EMBL/GenBank/DDBJ databases">
        <title>Co-occurence of chitin degradation, pigmentation and bioactivity in marine Pseudoalteromonas.</title>
        <authorList>
            <person name="Sonnenschein E.C."/>
            <person name="Bech P.K."/>
        </authorList>
    </citation>
    <scope>NUCLEOTIDE SEQUENCE [LARGE SCALE GENOMIC DNA]</scope>
    <source>
        <strain evidence="7">S2231</strain>
        <strain evidence="4">S2233</strain>
    </source>
</reference>
<feature type="transmembrane region" description="Helical" evidence="3">
    <location>
        <begin position="16"/>
        <end position="34"/>
    </location>
</feature>
<dbReference type="Gene3D" id="1.10.287.470">
    <property type="entry name" value="Helix hairpin bin"/>
    <property type="match status" value="1"/>
</dbReference>
<dbReference type="EMBL" id="PNCL01000006">
    <property type="protein sequence ID" value="TMP62641.1"/>
    <property type="molecule type" value="Genomic_DNA"/>
</dbReference>
<proteinExistence type="predicted"/>
<dbReference type="AlphaFoldDB" id="A0A5S3XUW4"/>
<evidence type="ECO:0000256" key="2">
    <source>
        <dbReference type="ARBA" id="ARBA00023054"/>
    </source>
</evidence>
<dbReference type="GO" id="GO:0030313">
    <property type="term" value="C:cell envelope"/>
    <property type="evidence" value="ECO:0007669"/>
    <property type="project" value="UniProtKB-SubCell"/>
</dbReference>
<evidence type="ECO:0000313" key="6">
    <source>
        <dbReference type="Proteomes" id="UP000305730"/>
    </source>
</evidence>
<keyword evidence="2" id="KW-0175">Coiled coil</keyword>
<keyword evidence="3" id="KW-0472">Membrane</keyword>
<dbReference type="InterPro" id="IPR050465">
    <property type="entry name" value="UPF0194_transport"/>
</dbReference>
<dbReference type="Proteomes" id="UP000305730">
    <property type="component" value="Unassembled WGS sequence"/>
</dbReference>
<keyword evidence="6" id="KW-1185">Reference proteome</keyword>
<dbReference type="Gene3D" id="2.40.50.100">
    <property type="match status" value="1"/>
</dbReference>
<protein>
    <submittedName>
        <fullName evidence="5">RND transporter</fullName>
    </submittedName>
</protein>
<dbReference type="PANTHER" id="PTHR32347:SF23">
    <property type="entry name" value="BLL5650 PROTEIN"/>
    <property type="match status" value="1"/>
</dbReference>
<sequence>MNIDINPVKKSNKKKIITSLIALGCMASMAYLALRPAMPTLSNDSLHTVIVQQGDIDIMTPVFGQFASRFERLVSAPANGQVSEIYLRAGTDVTKDTIIALLSNPDLEQQHFEAESKLERMQSEFASFQFQKQNEQLTFQGELADIDSQIQAAKLDVDVNQRLAKQGIAAKIELERATLKYNQLKKRYEFADYRFSKQKEMHKLELQQQHILLKQQEKQVSLIANKVADLTIKSGISGTLQRLDIELGQRVNQGQAMARVGSKSELMAKLNIPQRIAERINIGAAVILDHKLGPLQGTVKQLGSVVENGYIIAEIHVQSSLPDNVRPAQPVNAKVFVEHVHNALYVEQRAGLKPLSTQPLYKKVTEQALLEQIHITFGELSGRHLLITSGALAGDKIITNNLSQWHTYSQLALDNAQL</sequence>
<dbReference type="OrthoDB" id="6336582at2"/>
<comment type="subcellular location">
    <subcellularLocation>
        <location evidence="1">Cell envelope</location>
    </subcellularLocation>
</comment>
<dbReference type="Proteomes" id="UP000307706">
    <property type="component" value="Unassembled WGS sequence"/>
</dbReference>
<keyword evidence="3" id="KW-0812">Transmembrane</keyword>
<reference evidence="5" key="3">
    <citation type="submission" date="2019-09" db="EMBL/GenBank/DDBJ databases">
        <title>Co-occurence of chitin degradation, pigmentation and bioactivity in marine Pseudoalteromonas.</title>
        <authorList>
            <person name="Sonnenschein E.C."/>
            <person name="Bech P.K."/>
        </authorList>
    </citation>
    <scope>NUCLEOTIDE SEQUENCE</scope>
    <source>
        <strain evidence="5">S2231</strain>
        <strain evidence="6">S2233</strain>
    </source>
</reference>
<dbReference type="PANTHER" id="PTHR32347">
    <property type="entry name" value="EFFLUX SYSTEM COMPONENT YKNX-RELATED"/>
    <property type="match status" value="1"/>
</dbReference>
<dbReference type="EMBL" id="PNCK01000098">
    <property type="protein sequence ID" value="TMP39777.1"/>
    <property type="molecule type" value="Genomic_DNA"/>
</dbReference>
<comment type="caution">
    <text evidence="5">The sequence shown here is derived from an EMBL/GenBank/DDBJ whole genome shotgun (WGS) entry which is preliminary data.</text>
</comment>
<keyword evidence="3" id="KW-1133">Transmembrane helix</keyword>
<gene>
    <name evidence="5" type="ORF">CWB96_00960</name>
    <name evidence="4" type="ORF">CWB97_20635</name>
</gene>
<dbReference type="RefSeq" id="WP_138598461.1">
    <property type="nucleotide sequence ID" value="NZ_PNCK01000098.1"/>
</dbReference>
<evidence type="ECO:0000313" key="7">
    <source>
        <dbReference type="Proteomes" id="UP000307706"/>
    </source>
</evidence>
<name>A0A5S3XUW4_9GAMM</name>
<evidence type="ECO:0000256" key="3">
    <source>
        <dbReference type="SAM" id="Phobius"/>
    </source>
</evidence>
<accession>A0A5S3XUW4</accession>